<dbReference type="InterPro" id="IPR045584">
    <property type="entry name" value="Pilin-like"/>
</dbReference>
<proteinExistence type="predicted"/>
<protein>
    <submittedName>
        <fullName evidence="2">Type II secretion system protein</fullName>
    </submittedName>
</protein>
<evidence type="ECO:0000313" key="3">
    <source>
        <dbReference type="Proteomes" id="UP000317550"/>
    </source>
</evidence>
<dbReference type="EMBL" id="CP041730">
    <property type="protein sequence ID" value="QDQ28709.1"/>
    <property type="molecule type" value="Genomic_DNA"/>
</dbReference>
<dbReference type="SUPFAM" id="SSF54523">
    <property type="entry name" value="Pili subunits"/>
    <property type="match status" value="1"/>
</dbReference>
<organism evidence="2 3">
    <name type="scientific">Chitinimonas arctica</name>
    <dbReference type="NCBI Taxonomy" id="2594795"/>
    <lineage>
        <taxon>Bacteria</taxon>
        <taxon>Pseudomonadati</taxon>
        <taxon>Pseudomonadota</taxon>
        <taxon>Betaproteobacteria</taxon>
        <taxon>Neisseriales</taxon>
        <taxon>Chitinibacteraceae</taxon>
        <taxon>Chitinimonas</taxon>
    </lineage>
</organism>
<dbReference type="AlphaFoldDB" id="A0A516SKP1"/>
<keyword evidence="1" id="KW-0812">Transmembrane</keyword>
<keyword evidence="3" id="KW-1185">Reference proteome</keyword>
<dbReference type="KEGG" id="cari:FNU76_21435"/>
<reference evidence="3" key="1">
    <citation type="submission" date="2019-07" db="EMBL/GenBank/DDBJ databases">
        <title>Chitinimonas sp. nov., isolated from Ny-Alesund, arctica soil.</title>
        <authorList>
            <person name="Xu Q."/>
            <person name="Peng F."/>
        </authorList>
    </citation>
    <scope>NUCLEOTIDE SEQUENCE [LARGE SCALE GENOMIC DNA]</scope>
    <source>
        <strain evidence="3">R3-44</strain>
    </source>
</reference>
<feature type="transmembrane region" description="Helical" evidence="1">
    <location>
        <begin position="71"/>
        <end position="93"/>
    </location>
</feature>
<evidence type="ECO:0000256" key="1">
    <source>
        <dbReference type="SAM" id="Phobius"/>
    </source>
</evidence>
<evidence type="ECO:0000313" key="2">
    <source>
        <dbReference type="EMBL" id="QDQ28709.1"/>
    </source>
</evidence>
<dbReference type="InterPro" id="IPR012902">
    <property type="entry name" value="N_methyl_site"/>
</dbReference>
<sequence length="363" mass="38570">MDPAPIRIDCQARHTAKPVHAMPPASLRRTAGHRRLPSGNHPKTSPAHFLAIVRKKRSNEGDMRRSEGFTLIEMAVVIAIAGVLLTLGVSVAMSQLQNAQRAGSKTALDGAKDALLGYFAGNHRFPCPDDDRDGLEDFNGPISNGRCANALGTIPYSTMGIPRAQVMDGYGNFLSYVLSADRNPPLPVNPANPWIWANQLTTYTTPTLPQVTSCSRDGSTPDVGPRGELVVETAPGTEVTIPGNNGDGRIRAVLVLISHGANALGAWGPTGVRNTLPPAASPERANTQAVNTPPPVNGSTPNIYHAYAYSDVAATPFDDQLVYVTEGNRSPLLPPPAPPPTDTPTGTLYNFMVGSLHRPDICQ</sequence>
<dbReference type="Gene3D" id="3.30.700.10">
    <property type="entry name" value="Glycoprotein, Type 4 Pilin"/>
    <property type="match status" value="1"/>
</dbReference>
<dbReference type="OrthoDB" id="6038212at2"/>
<dbReference type="PROSITE" id="PS00409">
    <property type="entry name" value="PROKAR_NTER_METHYL"/>
    <property type="match status" value="1"/>
</dbReference>
<keyword evidence="1" id="KW-1133">Transmembrane helix</keyword>
<dbReference type="Proteomes" id="UP000317550">
    <property type="component" value="Chromosome"/>
</dbReference>
<accession>A0A516SKP1</accession>
<dbReference type="NCBIfam" id="TIGR02532">
    <property type="entry name" value="IV_pilin_GFxxxE"/>
    <property type="match status" value="1"/>
</dbReference>
<dbReference type="Pfam" id="PF07963">
    <property type="entry name" value="N_methyl"/>
    <property type="match status" value="1"/>
</dbReference>
<gene>
    <name evidence="2" type="ORF">FNU76_21435</name>
</gene>
<keyword evidence="1" id="KW-0472">Membrane</keyword>
<name>A0A516SKP1_9NEIS</name>